<accession>A0ABM6JLJ5</accession>
<feature type="domain" description="Methylated-DNA-[protein]-cysteine S-methyltransferase DNA binding" evidence="9">
    <location>
        <begin position="94"/>
        <end position="173"/>
    </location>
</feature>
<comment type="catalytic activity">
    <reaction evidence="1 8">
        <text>a 4-O-methyl-thymidine in DNA + L-cysteinyl-[protein] = a thymidine in DNA + S-methyl-L-cysteinyl-[protein]</text>
        <dbReference type="Rhea" id="RHEA:53428"/>
        <dbReference type="Rhea" id="RHEA-COMP:10131"/>
        <dbReference type="Rhea" id="RHEA-COMP:10132"/>
        <dbReference type="Rhea" id="RHEA-COMP:13555"/>
        <dbReference type="Rhea" id="RHEA-COMP:13556"/>
        <dbReference type="ChEBI" id="CHEBI:29950"/>
        <dbReference type="ChEBI" id="CHEBI:82612"/>
        <dbReference type="ChEBI" id="CHEBI:137386"/>
        <dbReference type="ChEBI" id="CHEBI:137387"/>
        <dbReference type="EC" id="2.1.1.63"/>
    </reaction>
</comment>
<keyword evidence="3 8" id="KW-0489">Methyltransferase</keyword>
<dbReference type="EC" id="2.1.1.63" evidence="8"/>
<dbReference type="Proteomes" id="UP000191820">
    <property type="component" value="Chromosome"/>
</dbReference>
<dbReference type="SUPFAM" id="SSF53155">
    <property type="entry name" value="Methylated DNA-protein cysteine methyltransferase domain"/>
    <property type="match status" value="1"/>
</dbReference>
<dbReference type="PANTHER" id="PTHR10815">
    <property type="entry name" value="METHYLATED-DNA--PROTEIN-CYSTEINE METHYLTRANSFERASE"/>
    <property type="match status" value="1"/>
</dbReference>
<keyword evidence="5 8" id="KW-0227">DNA damage</keyword>
<keyword evidence="6 8" id="KW-0234">DNA repair</keyword>
<evidence type="ECO:0000259" key="10">
    <source>
        <dbReference type="Pfam" id="PF02870"/>
    </source>
</evidence>
<sequence>MKINMLPPLHQSIFKSPVGDLKLQASVAGLTHLQVIDKDSSAANYSFSSEIKAATGADISQAKQWIEQAIHELEEYFSGQRVHFDVPLAAKGTEFQQQVWQALVDLPFGKVCSYGDIANKIERPRAVRAVGAANGANPIAIIVPCHRVIGKNGTLTGYAYGLEMKQFLLNLESR</sequence>
<comment type="similarity">
    <text evidence="8">Belongs to the MGMT family.</text>
</comment>
<dbReference type="Gene3D" id="3.30.160.70">
    <property type="entry name" value="Methylated DNA-protein cysteine methyltransferase domain"/>
    <property type="match status" value="1"/>
</dbReference>
<dbReference type="GO" id="GO:0008168">
    <property type="term" value="F:methyltransferase activity"/>
    <property type="evidence" value="ECO:0007669"/>
    <property type="project" value="UniProtKB-KW"/>
</dbReference>
<keyword evidence="4 8" id="KW-0808">Transferase</keyword>
<name>A0ABM6JLJ5_9GAMM</name>
<evidence type="ECO:0000256" key="6">
    <source>
        <dbReference type="ARBA" id="ARBA00023204"/>
    </source>
</evidence>
<dbReference type="InterPro" id="IPR036388">
    <property type="entry name" value="WH-like_DNA-bd_sf"/>
</dbReference>
<dbReference type="InterPro" id="IPR036631">
    <property type="entry name" value="MGMT_N_sf"/>
</dbReference>
<protein>
    <recommendedName>
        <fullName evidence="8">Methylated-DNA--protein-cysteine methyltransferase</fullName>
        <ecNumber evidence="8">2.1.1.63</ecNumber>
    </recommendedName>
    <alternativeName>
        <fullName evidence="8">6-O-methylguanine-DNA methyltransferase</fullName>
        <shortName evidence="8">MGMT</shortName>
    </alternativeName>
    <alternativeName>
        <fullName evidence="8">O-6-methylguanine-DNA-alkyltransferase</fullName>
    </alternativeName>
</protein>
<evidence type="ECO:0000256" key="4">
    <source>
        <dbReference type="ARBA" id="ARBA00022679"/>
    </source>
</evidence>
<evidence type="ECO:0000256" key="3">
    <source>
        <dbReference type="ARBA" id="ARBA00022603"/>
    </source>
</evidence>
<dbReference type="GO" id="GO:0032259">
    <property type="term" value="P:methylation"/>
    <property type="evidence" value="ECO:0007669"/>
    <property type="project" value="UniProtKB-KW"/>
</dbReference>
<dbReference type="CDD" id="cd06445">
    <property type="entry name" value="ATase"/>
    <property type="match status" value="1"/>
</dbReference>
<dbReference type="Pfam" id="PF02870">
    <property type="entry name" value="Methyltransf_1N"/>
    <property type="match status" value="1"/>
</dbReference>
<dbReference type="HAMAP" id="MF_00772">
    <property type="entry name" value="OGT"/>
    <property type="match status" value="1"/>
</dbReference>
<dbReference type="EMBL" id="CP020472">
    <property type="protein sequence ID" value="ARD23091.1"/>
    <property type="molecule type" value="Genomic_DNA"/>
</dbReference>
<evidence type="ECO:0000313" key="11">
    <source>
        <dbReference type="EMBL" id="ARD23091.1"/>
    </source>
</evidence>
<evidence type="ECO:0000256" key="1">
    <source>
        <dbReference type="ARBA" id="ARBA00001286"/>
    </source>
</evidence>
<dbReference type="PROSITE" id="PS00374">
    <property type="entry name" value="MGMT"/>
    <property type="match status" value="1"/>
</dbReference>
<comment type="subcellular location">
    <subcellularLocation>
        <location evidence="8">Cytoplasm</location>
    </subcellularLocation>
</comment>
<evidence type="ECO:0000256" key="7">
    <source>
        <dbReference type="ARBA" id="ARBA00049348"/>
    </source>
</evidence>
<keyword evidence="2 8" id="KW-0963">Cytoplasm</keyword>
<proteinExistence type="inferred from homology"/>
<dbReference type="InterPro" id="IPR023546">
    <property type="entry name" value="MGMT"/>
</dbReference>
<dbReference type="SUPFAM" id="SSF46767">
    <property type="entry name" value="Methylated DNA-protein cysteine methyltransferase, C-terminal domain"/>
    <property type="match status" value="1"/>
</dbReference>
<dbReference type="PANTHER" id="PTHR10815:SF5">
    <property type="entry name" value="METHYLATED-DNA--PROTEIN-CYSTEINE METHYLTRANSFERASE"/>
    <property type="match status" value="1"/>
</dbReference>
<dbReference type="Pfam" id="PF01035">
    <property type="entry name" value="DNA_binding_1"/>
    <property type="match status" value="1"/>
</dbReference>
<dbReference type="InterPro" id="IPR008332">
    <property type="entry name" value="MethylG_MeTrfase_N"/>
</dbReference>
<dbReference type="Gene3D" id="1.10.10.10">
    <property type="entry name" value="Winged helix-like DNA-binding domain superfamily/Winged helix DNA-binding domain"/>
    <property type="match status" value="1"/>
</dbReference>
<dbReference type="InterPro" id="IPR001497">
    <property type="entry name" value="MethylDNA_cys_MeTrfase_AS"/>
</dbReference>
<dbReference type="InterPro" id="IPR014048">
    <property type="entry name" value="MethylDNA_cys_MeTrfase_DNA-bd"/>
</dbReference>
<evidence type="ECO:0000256" key="8">
    <source>
        <dbReference type="HAMAP-Rule" id="MF_00772"/>
    </source>
</evidence>
<comment type="catalytic activity">
    <reaction evidence="7 8">
        <text>a 6-O-methyl-2'-deoxyguanosine in DNA + L-cysteinyl-[protein] = S-methyl-L-cysteinyl-[protein] + a 2'-deoxyguanosine in DNA</text>
        <dbReference type="Rhea" id="RHEA:24000"/>
        <dbReference type="Rhea" id="RHEA-COMP:10131"/>
        <dbReference type="Rhea" id="RHEA-COMP:10132"/>
        <dbReference type="Rhea" id="RHEA-COMP:11367"/>
        <dbReference type="Rhea" id="RHEA-COMP:11368"/>
        <dbReference type="ChEBI" id="CHEBI:29950"/>
        <dbReference type="ChEBI" id="CHEBI:82612"/>
        <dbReference type="ChEBI" id="CHEBI:85445"/>
        <dbReference type="ChEBI" id="CHEBI:85448"/>
        <dbReference type="EC" id="2.1.1.63"/>
    </reaction>
</comment>
<evidence type="ECO:0000256" key="5">
    <source>
        <dbReference type="ARBA" id="ARBA00022763"/>
    </source>
</evidence>
<feature type="active site" description="Nucleophile; methyl group acceptor" evidence="8">
    <location>
        <position position="145"/>
    </location>
</feature>
<comment type="function">
    <text evidence="8">Involved in the cellular defense against the biological effects of O6-methylguanine (O6-MeG) and O4-methylthymine (O4-MeT) in DNA. Repairs the methylated nucleobase in DNA by stoichiometrically transferring the methyl group to a cysteine residue in the enzyme. This is a suicide reaction: the enzyme is irreversibly inactivated.</text>
</comment>
<dbReference type="RefSeq" id="WP_080916179.1">
    <property type="nucleotide sequence ID" value="NZ_CP020472.1"/>
</dbReference>
<gene>
    <name evidence="11" type="ORF">SJ2017_2810</name>
</gene>
<evidence type="ECO:0000313" key="12">
    <source>
        <dbReference type="Proteomes" id="UP000191820"/>
    </source>
</evidence>
<evidence type="ECO:0000259" key="9">
    <source>
        <dbReference type="Pfam" id="PF01035"/>
    </source>
</evidence>
<organism evidence="11 12">
    <name type="scientific">Shewanella japonica</name>
    <dbReference type="NCBI Taxonomy" id="93973"/>
    <lineage>
        <taxon>Bacteria</taxon>
        <taxon>Pseudomonadati</taxon>
        <taxon>Pseudomonadota</taxon>
        <taxon>Gammaproteobacteria</taxon>
        <taxon>Alteromonadales</taxon>
        <taxon>Shewanellaceae</taxon>
        <taxon>Shewanella</taxon>
    </lineage>
</organism>
<dbReference type="InterPro" id="IPR036217">
    <property type="entry name" value="MethylDNA_cys_MeTrfase_DNAb"/>
</dbReference>
<keyword evidence="12" id="KW-1185">Reference proteome</keyword>
<reference evidence="11 12" key="1">
    <citation type="submission" date="2017-03" db="EMBL/GenBank/DDBJ databases">
        <title>Genome sequencing of Shewanella japonica KCTC 22435.</title>
        <authorList>
            <person name="Kim K.M."/>
        </authorList>
    </citation>
    <scope>NUCLEOTIDE SEQUENCE [LARGE SCALE GENOMIC DNA]</scope>
    <source>
        <strain evidence="11 12">KCTC 22435</strain>
    </source>
</reference>
<comment type="miscellaneous">
    <text evidence="8">This enzyme catalyzes only one turnover and therefore is not strictly catalytic. According to one definition, an enzyme is a biocatalyst that acts repeatedly and over many reaction cycles.</text>
</comment>
<feature type="domain" description="Methylguanine DNA methyltransferase ribonuclease-like" evidence="10">
    <location>
        <begin position="11"/>
        <end position="89"/>
    </location>
</feature>
<dbReference type="NCBIfam" id="TIGR00589">
    <property type="entry name" value="ogt"/>
    <property type="match status" value="1"/>
</dbReference>
<evidence type="ECO:0000256" key="2">
    <source>
        <dbReference type="ARBA" id="ARBA00022490"/>
    </source>
</evidence>